<dbReference type="InterPro" id="IPR004370">
    <property type="entry name" value="4-OT-like_dom"/>
</dbReference>
<sequence>MPYITIESGSLTKEQKSKLIEEITQVASKITQIPSEFFFVTIKELPDENIGINGKTIDKTKQEYQQNQIKK</sequence>
<name>A0A1M7SCM7_9BACT</name>
<feature type="domain" description="4-oxalocrotonate tautomerase-like" evidence="3">
    <location>
        <begin position="2"/>
        <end position="57"/>
    </location>
</feature>
<proteinExistence type="inferred from homology"/>
<dbReference type="PANTHER" id="PTHR35530:SF1">
    <property type="entry name" value="2-HYDROXYMUCONATE TAUTOMERASE"/>
    <property type="match status" value="1"/>
</dbReference>
<dbReference type="Proteomes" id="UP000186469">
    <property type="component" value="Unassembled WGS sequence"/>
</dbReference>
<dbReference type="AlphaFoldDB" id="A0A1M7SCM7"/>
<gene>
    <name evidence="4" type="ORF">SAMN02745728_00768</name>
</gene>
<dbReference type="InterPro" id="IPR014347">
    <property type="entry name" value="Tautomerase/MIF_sf"/>
</dbReference>
<organism evidence="4 5">
    <name type="scientific">Desulfovibrio litoralis DSM 11393</name>
    <dbReference type="NCBI Taxonomy" id="1121455"/>
    <lineage>
        <taxon>Bacteria</taxon>
        <taxon>Pseudomonadati</taxon>
        <taxon>Thermodesulfobacteriota</taxon>
        <taxon>Desulfovibrionia</taxon>
        <taxon>Desulfovibrionales</taxon>
        <taxon>Desulfovibrionaceae</taxon>
        <taxon>Desulfovibrio</taxon>
    </lineage>
</organism>
<dbReference type="STRING" id="1121455.SAMN02745728_00768"/>
<evidence type="ECO:0000313" key="5">
    <source>
        <dbReference type="Proteomes" id="UP000186469"/>
    </source>
</evidence>
<dbReference type="PANTHER" id="PTHR35530">
    <property type="entry name" value="TAUTOMERASE-RELATED"/>
    <property type="match status" value="1"/>
</dbReference>
<evidence type="ECO:0000259" key="3">
    <source>
        <dbReference type="Pfam" id="PF01361"/>
    </source>
</evidence>
<keyword evidence="2" id="KW-0413">Isomerase</keyword>
<evidence type="ECO:0000256" key="1">
    <source>
        <dbReference type="ARBA" id="ARBA00006723"/>
    </source>
</evidence>
<keyword evidence="5" id="KW-1185">Reference proteome</keyword>
<evidence type="ECO:0000256" key="2">
    <source>
        <dbReference type="ARBA" id="ARBA00023235"/>
    </source>
</evidence>
<dbReference type="GO" id="GO:0016853">
    <property type="term" value="F:isomerase activity"/>
    <property type="evidence" value="ECO:0007669"/>
    <property type="project" value="UniProtKB-KW"/>
</dbReference>
<dbReference type="EMBL" id="FRDI01000003">
    <property type="protein sequence ID" value="SHN56253.1"/>
    <property type="molecule type" value="Genomic_DNA"/>
</dbReference>
<evidence type="ECO:0000313" key="4">
    <source>
        <dbReference type="EMBL" id="SHN56253.1"/>
    </source>
</evidence>
<dbReference type="Gene3D" id="3.30.429.10">
    <property type="entry name" value="Macrophage Migration Inhibitory Factor"/>
    <property type="match status" value="1"/>
</dbReference>
<accession>A0A1M7SCM7</accession>
<dbReference type="OrthoDB" id="9804803at2"/>
<dbReference type="SUPFAM" id="SSF55331">
    <property type="entry name" value="Tautomerase/MIF"/>
    <property type="match status" value="1"/>
</dbReference>
<dbReference type="Pfam" id="PF01361">
    <property type="entry name" value="Tautomerase"/>
    <property type="match status" value="1"/>
</dbReference>
<dbReference type="RefSeq" id="WP_072696459.1">
    <property type="nucleotide sequence ID" value="NZ_FRDI01000003.1"/>
</dbReference>
<reference evidence="4 5" key="1">
    <citation type="submission" date="2016-12" db="EMBL/GenBank/DDBJ databases">
        <authorList>
            <person name="Song W.-J."/>
            <person name="Kurnit D.M."/>
        </authorList>
    </citation>
    <scope>NUCLEOTIDE SEQUENCE [LARGE SCALE GENOMIC DNA]</scope>
    <source>
        <strain evidence="4 5">DSM 11393</strain>
    </source>
</reference>
<protein>
    <submittedName>
        <fullName evidence="4">4-oxalocrotonate tautomerase</fullName>
    </submittedName>
</protein>
<dbReference type="NCBIfam" id="NF041920">
    <property type="entry name" value="DmpI"/>
    <property type="match status" value="1"/>
</dbReference>
<comment type="similarity">
    <text evidence="1">Belongs to the 4-oxalocrotonate tautomerase family.</text>
</comment>